<organism evidence="1">
    <name type="scientific">Physcomitrium patens</name>
    <name type="common">Spreading-leaved earth moss</name>
    <name type="synonym">Physcomitrella patens</name>
    <dbReference type="NCBI Taxonomy" id="3218"/>
    <lineage>
        <taxon>Eukaryota</taxon>
        <taxon>Viridiplantae</taxon>
        <taxon>Streptophyta</taxon>
        <taxon>Embryophyta</taxon>
        <taxon>Bryophyta</taxon>
        <taxon>Bryophytina</taxon>
        <taxon>Bryopsida</taxon>
        <taxon>Funariidae</taxon>
        <taxon>Funariales</taxon>
        <taxon>Funariaceae</taxon>
        <taxon>Physcomitrium</taxon>
    </lineage>
</organism>
<reference evidence="1 3" key="1">
    <citation type="journal article" date="2008" name="Science">
        <title>The Physcomitrella genome reveals evolutionary insights into the conquest of land by plants.</title>
        <authorList>
            <person name="Rensing S."/>
            <person name="Lang D."/>
            <person name="Zimmer A."/>
            <person name="Terry A."/>
            <person name="Salamov A."/>
            <person name="Shapiro H."/>
            <person name="Nishiyama T."/>
            <person name="Perroud P.-F."/>
            <person name="Lindquist E."/>
            <person name="Kamisugi Y."/>
            <person name="Tanahashi T."/>
            <person name="Sakakibara K."/>
            <person name="Fujita T."/>
            <person name="Oishi K."/>
            <person name="Shin-I T."/>
            <person name="Kuroki Y."/>
            <person name="Toyoda A."/>
            <person name="Suzuki Y."/>
            <person name="Hashimoto A."/>
            <person name="Yamaguchi K."/>
            <person name="Sugano A."/>
            <person name="Kohara Y."/>
            <person name="Fujiyama A."/>
            <person name="Anterola A."/>
            <person name="Aoki S."/>
            <person name="Ashton N."/>
            <person name="Barbazuk W.B."/>
            <person name="Barker E."/>
            <person name="Bennetzen J."/>
            <person name="Bezanilla M."/>
            <person name="Blankenship R."/>
            <person name="Cho S.H."/>
            <person name="Dutcher S."/>
            <person name="Estelle M."/>
            <person name="Fawcett J.A."/>
            <person name="Gundlach H."/>
            <person name="Hanada K."/>
            <person name="Heyl A."/>
            <person name="Hicks K.A."/>
            <person name="Hugh J."/>
            <person name="Lohr M."/>
            <person name="Mayer K."/>
            <person name="Melkozernov A."/>
            <person name="Murata T."/>
            <person name="Nelson D."/>
            <person name="Pils B."/>
            <person name="Prigge M."/>
            <person name="Reiss B."/>
            <person name="Renner T."/>
            <person name="Rombauts S."/>
            <person name="Rushton P."/>
            <person name="Sanderfoot A."/>
            <person name="Schween G."/>
            <person name="Shiu S.-H."/>
            <person name="Stueber K."/>
            <person name="Theodoulou F.L."/>
            <person name="Tu H."/>
            <person name="Van de Peer Y."/>
            <person name="Verrier P.J."/>
            <person name="Waters E."/>
            <person name="Wood A."/>
            <person name="Yang L."/>
            <person name="Cove D."/>
            <person name="Cuming A."/>
            <person name="Hasebe M."/>
            <person name="Lucas S."/>
            <person name="Mishler D.B."/>
            <person name="Reski R."/>
            <person name="Grigoriev I."/>
            <person name="Quatrano R.S."/>
            <person name="Boore J.L."/>
        </authorList>
    </citation>
    <scope>NUCLEOTIDE SEQUENCE [LARGE SCALE GENOMIC DNA]</scope>
    <source>
        <strain evidence="2 3">cv. Gransden 2004</strain>
    </source>
</reference>
<evidence type="ECO:0000313" key="2">
    <source>
        <dbReference type="EnsemblPlants" id="Pp3c15_12670V3.1"/>
    </source>
</evidence>
<sequence length="38" mass="4320">MGSNERGVRIDLAHQEYCDDVFTAQVRGHHESRFLGST</sequence>
<protein>
    <submittedName>
        <fullName evidence="1 2">Uncharacterized protein</fullName>
    </submittedName>
</protein>
<accession>A0A2K1JD13</accession>
<proteinExistence type="predicted"/>
<evidence type="ECO:0000313" key="1">
    <source>
        <dbReference type="EMBL" id="PNR39398.1"/>
    </source>
</evidence>
<name>A0A2K1JD13_PHYPA</name>
<dbReference type="Gramene" id="Pp3c15_12670V3.1">
    <property type="protein sequence ID" value="Pp3c15_12670V3.1"/>
    <property type="gene ID" value="Pp3c15_12670"/>
</dbReference>
<dbReference type="EMBL" id="ABEU02000015">
    <property type="protein sequence ID" value="PNR39398.1"/>
    <property type="molecule type" value="Genomic_DNA"/>
</dbReference>
<dbReference type="PaxDb" id="3218-PP1S258_70V6.1"/>
<keyword evidence="3" id="KW-1185">Reference proteome</keyword>
<dbReference type="EnsemblPlants" id="Pp3c15_12670V3.1">
    <property type="protein sequence ID" value="Pp3c15_12670V3.1"/>
    <property type="gene ID" value="Pp3c15_12670"/>
</dbReference>
<reference evidence="1 3" key="2">
    <citation type="journal article" date="2018" name="Plant J.">
        <title>The Physcomitrella patens chromosome-scale assembly reveals moss genome structure and evolution.</title>
        <authorList>
            <person name="Lang D."/>
            <person name="Ullrich K.K."/>
            <person name="Murat F."/>
            <person name="Fuchs J."/>
            <person name="Jenkins J."/>
            <person name="Haas F.B."/>
            <person name="Piednoel M."/>
            <person name="Gundlach H."/>
            <person name="Van Bel M."/>
            <person name="Meyberg R."/>
            <person name="Vives C."/>
            <person name="Morata J."/>
            <person name="Symeonidi A."/>
            <person name="Hiss M."/>
            <person name="Muchero W."/>
            <person name="Kamisugi Y."/>
            <person name="Saleh O."/>
            <person name="Blanc G."/>
            <person name="Decker E.L."/>
            <person name="van Gessel N."/>
            <person name="Grimwood J."/>
            <person name="Hayes R.D."/>
            <person name="Graham S.W."/>
            <person name="Gunter L.E."/>
            <person name="McDaniel S.F."/>
            <person name="Hoernstein S.N.W."/>
            <person name="Larsson A."/>
            <person name="Li F.W."/>
            <person name="Perroud P.F."/>
            <person name="Phillips J."/>
            <person name="Ranjan P."/>
            <person name="Rokshar D.S."/>
            <person name="Rothfels C.J."/>
            <person name="Schneider L."/>
            <person name="Shu S."/>
            <person name="Stevenson D.W."/>
            <person name="Thummler F."/>
            <person name="Tillich M."/>
            <person name="Villarreal Aguilar J.C."/>
            <person name="Widiez T."/>
            <person name="Wong G.K."/>
            <person name="Wymore A."/>
            <person name="Zhang Y."/>
            <person name="Zimmer A.D."/>
            <person name="Quatrano R.S."/>
            <person name="Mayer K.F.X."/>
            <person name="Goodstein D."/>
            <person name="Casacuberta J.M."/>
            <person name="Vandepoele K."/>
            <person name="Reski R."/>
            <person name="Cuming A.C."/>
            <person name="Tuskan G.A."/>
            <person name="Maumus F."/>
            <person name="Salse J."/>
            <person name="Schmutz J."/>
            <person name="Rensing S.A."/>
        </authorList>
    </citation>
    <scope>NUCLEOTIDE SEQUENCE [LARGE SCALE GENOMIC DNA]</scope>
    <source>
        <strain evidence="2 3">cv. Gransden 2004</strain>
    </source>
</reference>
<dbReference type="AlphaFoldDB" id="A0A2K1JD13"/>
<gene>
    <name evidence="1" type="ORF">PHYPA_019676</name>
</gene>
<evidence type="ECO:0000313" key="3">
    <source>
        <dbReference type="Proteomes" id="UP000006727"/>
    </source>
</evidence>
<reference evidence="2" key="3">
    <citation type="submission" date="2020-12" db="UniProtKB">
        <authorList>
            <consortium name="EnsemblPlants"/>
        </authorList>
    </citation>
    <scope>IDENTIFICATION</scope>
</reference>
<dbReference type="Proteomes" id="UP000006727">
    <property type="component" value="Chromosome 15"/>
</dbReference>
<dbReference type="InParanoid" id="A0A2K1JD13"/>